<evidence type="ECO:0000313" key="3">
    <source>
        <dbReference type="Proteomes" id="UP000183076"/>
    </source>
</evidence>
<keyword evidence="1" id="KW-0812">Transmembrane</keyword>
<dbReference type="EMBL" id="FNNB01000002">
    <property type="protein sequence ID" value="SDW60869.1"/>
    <property type="molecule type" value="Genomic_DNA"/>
</dbReference>
<feature type="transmembrane region" description="Helical" evidence="1">
    <location>
        <begin position="66"/>
        <end position="90"/>
    </location>
</feature>
<evidence type="ECO:0000313" key="2">
    <source>
        <dbReference type="EMBL" id="SDW60869.1"/>
    </source>
</evidence>
<reference evidence="3" key="1">
    <citation type="submission" date="2016-10" db="EMBL/GenBank/DDBJ databases">
        <authorList>
            <person name="Varghese N."/>
            <person name="Submissions S."/>
        </authorList>
    </citation>
    <scope>NUCLEOTIDE SEQUENCE [LARGE SCALE GENOMIC DNA]</scope>
    <source>
        <strain evidence="3">DSM 10014</strain>
    </source>
</reference>
<accession>A0A1H2UYZ9</accession>
<dbReference type="AlphaFoldDB" id="A0A1H2UYZ9"/>
<feature type="transmembrane region" description="Helical" evidence="1">
    <location>
        <begin position="111"/>
        <end position="138"/>
    </location>
</feature>
<dbReference type="Proteomes" id="UP000183076">
    <property type="component" value="Unassembled WGS sequence"/>
</dbReference>
<gene>
    <name evidence="2" type="ORF">SAMN04488041_102657</name>
</gene>
<keyword evidence="1" id="KW-0472">Membrane</keyword>
<organism evidence="2 3">
    <name type="scientific">Sulfitobacter pontiacus</name>
    <dbReference type="NCBI Taxonomy" id="60137"/>
    <lineage>
        <taxon>Bacteria</taxon>
        <taxon>Pseudomonadati</taxon>
        <taxon>Pseudomonadota</taxon>
        <taxon>Alphaproteobacteria</taxon>
        <taxon>Rhodobacterales</taxon>
        <taxon>Roseobacteraceae</taxon>
        <taxon>Sulfitobacter</taxon>
    </lineage>
</organism>
<proteinExistence type="predicted"/>
<dbReference type="RefSeq" id="WP_139283785.1">
    <property type="nucleotide sequence ID" value="NZ_CP160849.1"/>
</dbReference>
<name>A0A1H2UYZ9_9RHOB</name>
<protein>
    <submittedName>
        <fullName evidence="2">Uncharacterized protein</fullName>
    </submittedName>
</protein>
<sequence length="143" mass="14829">MSQDSDMYVQMFKHMNEKVIDTANLFLRSAILINGGAAVAVLGFVASIAKAEMNYSVAIVGVADAIAYFAFGAALGVVGIALAYFTNYAAAATFNARDTASEPRLAIAKRIIHVVALGVAVSTIGLFVIGVLTVKAAITDGIV</sequence>
<evidence type="ECO:0000256" key="1">
    <source>
        <dbReference type="SAM" id="Phobius"/>
    </source>
</evidence>
<feature type="transmembrane region" description="Helical" evidence="1">
    <location>
        <begin position="25"/>
        <end position="46"/>
    </location>
</feature>
<keyword evidence="1" id="KW-1133">Transmembrane helix</keyword>
<dbReference type="GeneID" id="94021623"/>